<dbReference type="PANTHER" id="PTHR13586">
    <property type="entry name" value="SCD6 PROTEIN-RELATED"/>
    <property type="match status" value="1"/>
</dbReference>
<evidence type="ECO:0000313" key="6">
    <source>
        <dbReference type="Proteomes" id="UP000663870"/>
    </source>
</evidence>
<dbReference type="InterPro" id="IPR019050">
    <property type="entry name" value="FDF_dom"/>
</dbReference>
<gene>
    <name evidence="3" type="ORF">JXQ802_LOCUS824</name>
    <name evidence="4" type="ORF">PYM288_LOCUS2165</name>
</gene>
<dbReference type="Gene3D" id="2.30.30.100">
    <property type="match status" value="1"/>
</dbReference>
<feature type="region of interest" description="Disordered" evidence="1">
    <location>
        <begin position="396"/>
        <end position="417"/>
    </location>
</feature>
<protein>
    <recommendedName>
        <fullName evidence="2">FDF domain-containing protein</fullName>
    </recommendedName>
</protein>
<accession>A0A813PGD8</accession>
<feature type="region of interest" description="Disordered" evidence="1">
    <location>
        <begin position="584"/>
        <end position="613"/>
    </location>
</feature>
<dbReference type="SMART" id="SM01199">
    <property type="entry name" value="FDF"/>
    <property type="match status" value="1"/>
</dbReference>
<dbReference type="EMBL" id="CAJNOH010000014">
    <property type="protein sequence ID" value="CAF0752528.1"/>
    <property type="molecule type" value="Genomic_DNA"/>
</dbReference>
<organism evidence="4 5">
    <name type="scientific">Rotaria sordida</name>
    <dbReference type="NCBI Taxonomy" id="392033"/>
    <lineage>
        <taxon>Eukaryota</taxon>
        <taxon>Metazoa</taxon>
        <taxon>Spiralia</taxon>
        <taxon>Gnathifera</taxon>
        <taxon>Rotifera</taxon>
        <taxon>Eurotatoria</taxon>
        <taxon>Bdelloidea</taxon>
        <taxon>Philodinida</taxon>
        <taxon>Philodinidae</taxon>
        <taxon>Rotaria</taxon>
    </lineage>
</organism>
<feature type="region of interest" description="Disordered" evidence="1">
    <location>
        <begin position="435"/>
        <end position="464"/>
    </location>
</feature>
<dbReference type="AlphaFoldDB" id="A0A813PGD8"/>
<proteinExistence type="predicted"/>
<comment type="caution">
    <text evidence="4">The sequence shown here is derived from an EMBL/GenBank/DDBJ whole genome shotgun (WGS) entry which is preliminary data.</text>
</comment>
<keyword evidence="6" id="KW-1185">Reference proteome</keyword>
<dbReference type="Proteomes" id="UP000663870">
    <property type="component" value="Unassembled WGS sequence"/>
</dbReference>
<evidence type="ECO:0000313" key="3">
    <source>
        <dbReference type="EMBL" id="CAF0735928.1"/>
    </source>
</evidence>
<feature type="domain" description="FDF" evidence="2">
    <location>
        <begin position="553"/>
        <end position="653"/>
    </location>
</feature>
<reference evidence="4" key="1">
    <citation type="submission" date="2021-02" db="EMBL/GenBank/DDBJ databases">
        <authorList>
            <person name="Nowell W R."/>
        </authorList>
    </citation>
    <scope>NUCLEOTIDE SEQUENCE</scope>
</reference>
<evidence type="ECO:0000256" key="1">
    <source>
        <dbReference type="SAM" id="MobiDB-lite"/>
    </source>
</evidence>
<evidence type="ECO:0000259" key="2">
    <source>
        <dbReference type="SMART" id="SM01199"/>
    </source>
</evidence>
<feature type="region of interest" description="Disordered" evidence="1">
    <location>
        <begin position="276"/>
        <end position="301"/>
    </location>
</feature>
<feature type="region of interest" description="Disordered" evidence="1">
    <location>
        <begin position="142"/>
        <end position="208"/>
    </location>
</feature>
<feature type="compositionally biased region" description="Polar residues" evidence="1">
    <location>
        <begin position="442"/>
        <end position="464"/>
    </location>
</feature>
<name>A0A813PGD8_9BILA</name>
<evidence type="ECO:0000313" key="5">
    <source>
        <dbReference type="Proteomes" id="UP000663854"/>
    </source>
</evidence>
<dbReference type="Proteomes" id="UP000663854">
    <property type="component" value="Unassembled WGS sequence"/>
</dbReference>
<feature type="compositionally biased region" description="Polar residues" evidence="1">
    <location>
        <begin position="278"/>
        <end position="290"/>
    </location>
</feature>
<dbReference type="EMBL" id="CAJNOL010000009">
    <property type="protein sequence ID" value="CAF0735928.1"/>
    <property type="molecule type" value="Genomic_DNA"/>
</dbReference>
<sequence length="667" mass="75411">MQVEGQYQEDSNAITHSPYYGCTLRVLSKARVSYEGVLDGISTAKDRIYLKNVRVNANITGSPNRNSSSDDLNRHITTDKLNAVMIDHLTNDIHIYEQVCLNVRDIQELRLIELPSTFHESKAKLRAIDPCLVDIRLSSSDKYETSSNGSNNDHPPRAPIARQSRDESYGSNGDSVLISSESNNSSPSSCIHSDEKFADESNDESVDEQIEKFNQLTTTTTTTKTATTNLNSKPVTLLAKKILPKKFERRTDVQSTSSINTNNNLRQTISDNHEIIDGSTSINNQNTSKIGPTIDDDDRKSSPIRVTITSKLNPDALPFYTQQRNLPGVQNPSFVFYERPRFRPRLQSISSPDRSQVLPYGMNTVDNNQQQQQQQNYHHSNQGYGPQRQMAVKKNFTQTNPPRTTKTRSIRTPPPTAKYRIHASTSLDKRFFSHPQHKDKTQNNPQYRQFPHQTSVPTSNSSILTPPIGDRFLASRNNPMHQSTHSIRSTLSLPYHYGCLSDRNQIQTPVFQESIGSNRSQRTISGASSCSSLSVDIGPHSIVQLDSPLNTLTSFDEQYDFEKANDEFRRYLELEELVIRRRSSHDLNGSPSNDNTIQQQQQQQQQEQPQTHSYKKEISFFDHISCTATTGTAVGYTEMDEIEKNLETFGNDALLMASSLNDNEWQI</sequence>
<feature type="compositionally biased region" description="Low complexity" evidence="1">
    <location>
        <begin position="175"/>
        <end position="191"/>
    </location>
</feature>
<feature type="compositionally biased region" description="Low complexity" evidence="1">
    <location>
        <begin position="598"/>
        <end position="610"/>
    </location>
</feature>
<feature type="compositionally biased region" description="Polar residues" evidence="1">
    <location>
        <begin position="586"/>
        <end position="597"/>
    </location>
</feature>
<evidence type="ECO:0000313" key="4">
    <source>
        <dbReference type="EMBL" id="CAF0752528.1"/>
    </source>
</evidence>